<keyword evidence="2" id="KW-1185">Reference proteome</keyword>
<evidence type="ECO:0000313" key="2">
    <source>
        <dbReference type="Proteomes" id="UP001318860"/>
    </source>
</evidence>
<evidence type="ECO:0000313" key="1">
    <source>
        <dbReference type="EMBL" id="KAK6118744.1"/>
    </source>
</evidence>
<organism evidence="1 2">
    <name type="scientific">Rehmannia glutinosa</name>
    <name type="common">Chinese foxglove</name>
    <dbReference type="NCBI Taxonomy" id="99300"/>
    <lineage>
        <taxon>Eukaryota</taxon>
        <taxon>Viridiplantae</taxon>
        <taxon>Streptophyta</taxon>
        <taxon>Embryophyta</taxon>
        <taxon>Tracheophyta</taxon>
        <taxon>Spermatophyta</taxon>
        <taxon>Magnoliopsida</taxon>
        <taxon>eudicotyledons</taxon>
        <taxon>Gunneridae</taxon>
        <taxon>Pentapetalae</taxon>
        <taxon>asterids</taxon>
        <taxon>lamiids</taxon>
        <taxon>Lamiales</taxon>
        <taxon>Orobanchaceae</taxon>
        <taxon>Rehmannieae</taxon>
        <taxon>Rehmannia</taxon>
    </lineage>
</organism>
<dbReference type="PANTHER" id="PTHR33450:SF12">
    <property type="entry name" value="COTTON FIBER PROTEIN"/>
    <property type="match status" value="1"/>
</dbReference>
<dbReference type="Proteomes" id="UP001318860">
    <property type="component" value="Unassembled WGS sequence"/>
</dbReference>
<proteinExistence type="predicted"/>
<comment type="caution">
    <text evidence="1">The sequence shown here is derived from an EMBL/GenBank/DDBJ whole genome shotgun (WGS) entry which is preliminary data.</text>
</comment>
<name>A0ABR0U8E2_REHGL</name>
<sequence length="168" mass="19477">MPKVMVMLESKYLAIKAKMRAIETRLIIHSLLLWDKKVVRHLFRQRKYFNLPHTVENEDYRSANNAALLNNSTATNPINIVQLAEENKMEIEEAGEYPDLRHPLFKDEDRSISVIEMVKNAKEGQGKEFRLEDDIDQVADLNHAMVTGKLVLYINSILQETKVGHIYD</sequence>
<dbReference type="EMBL" id="JABTTQ020003306">
    <property type="protein sequence ID" value="KAK6118744.1"/>
    <property type="molecule type" value="Genomic_DNA"/>
</dbReference>
<gene>
    <name evidence="1" type="ORF">DH2020_047511</name>
</gene>
<reference evidence="1 2" key="1">
    <citation type="journal article" date="2021" name="Comput. Struct. Biotechnol. J.">
        <title>De novo genome assembly of the potent medicinal plant Rehmannia glutinosa using nanopore technology.</title>
        <authorList>
            <person name="Ma L."/>
            <person name="Dong C."/>
            <person name="Song C."/>
            <person name="Wang X."/>
            <person name="Zheng X."/>
            <person name="Niu Y."/>
            <person name="Chen S."/>
            <person name="Feng W."/>
        </authorList>
    </citation>
    <scope>NUCLEOTIDE SEQUENCE [LARGE SCALE GENOMIC DNA]</scope>
    <source>
        <strain evidence="1">DH-2019</strain>
    </source>
</reference>
<accession>A0ABR0U8E2</accession>
<dbReference type="PANTHER" id="PTHR33450">
    <property type="entry name" value="EMB|CAB67623.1-RELATED"/>
    <property type="match status" value="1"/>
</dbReference>
<protein>
    <submittedName>
        <fullName evidence="1">Uncharacterized protein</fullName>
    </submittedName>
</protein>